<feature type="signal peptide" evidence="1">
    <location>
        <begin position="1"/>
        <end position="19"/>
    </location>
</feature>
<dbReference type="Pfam" id="PF06776">
    <property type="entry name" value="IalB"/>
    <property type="match status" value="1"/>
</dbReference>
<accession>A0A3N1KJ43</accession>
<proteinExistence type="predicted"/>
<name>A0A3N1KJ43_9PROT</name>
<evidence type="ECO:0000313" key="2">
    <source>
        <dbReference type="EMBL" id="ROP80851.1"/>
    </source>
</evidence>
<keyword evidence="3" id="KW-1185">Reference proteome</keyword>
<evidence type="ECO:0000313" key="3">
    <source>
        <dbReference type="Proteomes" id="UP000278222"/>
    </source>
</evidence>
<sequence length="170" mass="17635">MAAAAALLALAGIAAPATAQQRGQQPPAAAPAAPQTFGSWLRGCERSGRTEICSLRQLVAPTDSPRNPILAVAIGRLTSDRKMAMVFKLPVSINREAGIGFRIDESPVISIPVQGCDAGACTAAMTLDDEMQKRLRGGTKSVVMFRSPQGAAAVLPLSLQGLTRGLASLK</sequence>
<gene>
    <name evidence="2" type="ORF">EDC65_5501</name>
</gene>
<dbReference type="InterPro" id="IPR038696">
    <property type="entry name" value="IalB_sf"/>
</dbReference>
<feature type="chain" id="PRO_5018238444" evidence="1">
    <location>
        <begin position="20"/>
        <end position="170"/>
    </location>
</feature>
<dbReference type="Gene3D" id="2.60.40.1880">
    <property type="entry name" value="Invasion associated locus B (IalB) protein"/>
    <property type="match status" value="1"/>
</dbReference>
<dbReference type="EMBL" id="RJKX01000020">
    <property type="protein sequence ID" value="ROP80851.1"/>
    <property type="molecule type" value="Genomic_DNA"/>
</dbReference>
<dbReference type="AlphaFoldDB" id="A0A3N1KJ43"/>
<comment type="caution">
    <text evidence="2">The sequence shown here is derived from an EMBL/GenBank/DDBJ whole genome shotgun (WGS) entry which is preliminary data.</text>
</comment>
<organism evidence="2 3">
    <name type="scientific">Stella humosa</name>
    <dbReference type="NCBI Taxonomy" id="94"/>
    <lineage>
        <taxon>Bacteria</taxon>
        <taxon>Pseudomonadati</taxon>
        <taxon>Pseudomonadota</taxon>
        <taxon>Alphaproteobacteria</taxon>
        <taxon>Rhodospirillales</taxon>
        <taxon>Stellaceae</taxon>
        <taxon>Stella</taxon>
    </lineage>
</organism>
<protein>
    <submittedName>
        <fullName evidence="2">Invasion protein IalB</fullName>
    </submittedName>
</protein>
<reference evidence="2 3" key="1">
    <citation type="submission" date="2018-11" db="EMBL/GenBank/DDBJ databases">
        <title>Genomic Encyclopedia of Type Strains, Phase IV (KMG-IV): sequencing the most valuable type-strain genomes for metagenomic binning, comparative biology and taxonomic classification.</title>
        <authorList>
            <person name="Goeker M."/>
        </authorList>
    </citation>
    <scope>NUCLEOTIDE SEQUENCE [LARGE SCALE GENOMIC DNA]</scope>
    <source>
        <strain evidence="2 3">DSM 5900</strain>
    </source>
</reference>
<dbReference type="InterPro" id="IPR010642">
    <property type="entry name" value="Invasion_prot_B"/>
</dbReference>
<dbReference type="Proteomes" id="UP000278222">
    <property type="component" value="Unassembled WGS sequence"/>
</dbReference>
<keyword evidence="1" id="KW-0732">Signal</keyword>
<evidence type="ECO:0000256" key="1">
    <source>
        <dbReference type="SAM" id="SignalP"/>
    </source>
</evidence>